<dbReference type="EMBL" id="FOXW01000003">
    <property type="protein sequence ID" value="SFQ22563.1"/>
    <property type="molecule type" value="Genomic_DNA"/>
</dbReference>
<dbReference type="PROSITE" id="PS51194">
    <property type="entry name" value="HELICASE_CTER"/>
    <property type="match status" value="1"/>
</dbReference>
<dbReference type="Pfam" id="PF16124">
    <property type="entry name" value="RecQ_Zn_bind"/>
    <property type="match status" value="1"/>
</dbReference>
<proteinExistence type="predicted"/>
<keyword evidence="1" id="KW-0547">Nucleotide-binding</keyword>
<keyword evidence="5" id="KW-0238">DNA-binding</keyword>
<dbReference type="PANTHER" id="PTHR13710:SF84">
    <property type="entry name" value="ATP-DEPENDENT DNA HELICASE RECS-RELATED"/>
    <property type="match status" value="1"/>
</dbReference>
<keyword evidence="11" id="KW-1185">Reference proteome</keyword>
<feature type="domain" description="Helicase ATP-binding" evidence="8">
    <location>
        <begin position="28"/>
        <end position="195"/>
    </location>
</feature>
<protein>
    <recommendedName>
        <fullName evidence="6">ATP-dependent DNA helicase RecQ</fullName>
    </recommendedName>
    <alternativeName>
        <fullName evidence="7">DNA 3'-5' helicase RecQ</fullName>
    </alternativeName>
</protein>
<dbReference type="GO" id="GO:0005737">
    <property type="term" value="C:cytoplasm"/>
    <property type="evidence" value="ECO:0007669"/>
    <property type="project" value="TreeGrafter"/>
</dbReference>
<dbReference type="Gene3D" id="3.40.50.300">
    <property type="entry name" value="P-loop containing nucleotide triphosphate hydrolases"/>
    <property type="match status" value="2"/>
</dbReference>
<dbReference type="SMART" id="SM00490">
    <property type="entry name" value="HELICc"/>
    <property type="match status" value="1"/>
</dbReference>
<dbReference type="Pfam" id="PF00270">
    <property type="entry name" value="DEAD"/>
    <property type="match status" value="1"/>
</dbReference>
<dbReference type="CDD" id="cd17920">
    <property type="entry name" value="DEXHc_RecQ"/>
    <property type="match status" value="1"/>
</dbReference>
<keyword evidence="4" id="KW-0067">ATP-binding</keyword>
<dbReference type="GO" id="GO:0043590">
    <property type="term" value="C:bacterial nucleoid"/>
    <property type="evidence" value="ECO:0007669"/>
    <property type="project" value="TreeGrafter"/>
</dbReference>
<dbReference type="GO" id="GO:0005524">
    <property type="term" value="F:ATP binding"/>
    <property type="evidence" value="ECO:0007669"/>
    <property type="project" value="UniProtKB-KW"/>
</dbReference>
<evidence type="ECO:0000259" key="9">
    <source>
        <dbReference type="PROSITE" id="PS51194"/>
    </source>
</evidence>
<evidence type="ECO:0000256" key="2">
    <source>
        <dbReference type="ARBA" id="ARBA00022801"/>
    </source>
</evidence>
<dbReference type="GO" id="GO:0006310">
    <property type="term" value="P:DNA recombination"/>
    <property type="evidence" value="ECO:0007669"/>
    <property type="project" value="InterPro"/>
</dbReference>
<reference evidence="10 11" key="1">
    <citation type="submission" date="2016-10" db="EMBL/GenBank/DDBJ databases">
        <authorList>
            <person name="de Groot N.N."/>
        </authorList>
    </citation>
    <scope>NUCLEOTIDE SEQUENCE [LARGE SCALE GENOMIC DNA]</scope>
    <source>
        <strain evidence="10 11">DSM 20581</strain>
    </source>
</reference>
<dbReference type="AlphaFoldDB" id="A0A1I5WS26"/>
<name>A0A1I5WS26_9LACT</name>
<dbReference type="InterPro" id="IPR002464">
    <property type="entry name" value="DNA/RNA_helicase_DEAH_CS"/>
</dbReference>
<dbReference type="RefSeq" id="WP_092480114.1">
    <property type="nucleotide sequence ID" value="NZ_FOXW01000003.1"/>
</dbReference>
<dbReference type="PROSITE" id="PS00690">
    <property type="entry name" value="DEAH_ATP_HELICASE"/>
    <property type="match status" value="1"/>
</dbReference>
<accession>A0A1I5WS26</accession>
<evidence type="ECO:0000313" key="10">
    <source>
        <dbReference type="EMBL" id="SFQ22563.1"/>
    </source>
</evidence>
<dbReference type="InterPro" id="IPR004589">
    <property type="entry name" value="DNA_helicase_ATP-dep_RecQ"/>
</dbReference>
<evidence type="ECO:0000256" key="4">
    <source>
        <dbReference type="ARBA" id="ARBA00022840"/>
    </source>
</evidence>
<organism evidence="10 11">
    <name type="scientific">Desemzia incerta</name>
    <dbReference type="NCBI Taxonomy" id="82801"/>
    <lineage>
        <taxon>Bacteria</taxon>
        <taxon>Bacillati</taxon>
        <taxon>Bacillota</taxon>
        <taxon>Bacilli</taxon>
        <taxon>Lactobacillales</taxon>
        <taxon>Carnobacteriaceae</taxon>
        <taxon>Desemzia</taxon>
    </lineage>
</organism>
<dbReference type="GO" id="GO:0006281">
    <property type="term" value="P:DNA repair"/>
    <property type="evidence" value="ECO:0007669"/>
    <property type="project" value="TreeGrafter"/>
</dbReference>
<feature type="domain" description="Helicase C-terminal" evidence="9">
    <location>
        <begin position="224"/>
        <end position="368"/>
    </location>
</feature>
<evidence type="ECO:0000256" key="7">
    <source>
        <dbReference type="ARBA" id="ARBA00044550"/>
    </source>
</evidence>
<dbReference type="FunFam" id="3.40.50.300:FF:001363">
    <property type="entry name" value="ATP-dependent DNA helicase RecQ"/>
    <property type="match status" value="1"/>
</dbReference>
<dbReference type="InterPro" id="IPR032284">
    <property type="entry name" value="RecQ_Zn-bd"/>
</dbReference>
<gene>
    <name evidence="10" type="ORF">SAMN04488506_1064</name>
</gene>
<dbReference type="SMART" id="SM00487">
    <property type="entry name" value="DEXDc"/>
    <property type="match status" value="1"/>
</dbReference>
<evidence type="ECO:0000256" key="3">
    <source>
        <dbReference type="ARBA" id="ARBA00022806"/>
    </source>
</evidence>
<dbReference type="STRING" id="82801.SAMN04488506_1064"/>
<dbReference type="Proteomes" id="UP000199136">
    <property type="component" value="Unassembled WGS sequence"/>
</dbReference>
<dbReference type="GO" id="GO:0016787">
    <property type="term" value="F:hydrolase activity"/>
    <property type="evidence" value="ECO:0007669"/>
    <property type="project" value="UniProtKB-KW"/>
</dbReference>
<keyword evidence="2" id="KW-0378">Hydrolase</keyword>
<dbReference type="SUPFAM" id="SSF52540">
    <property type="entry name" value="P-loop containing nucleoside triphosphate hydrolases"/>
    <property type="match status" value="1"/>
</dbReference>
<evidence type="ECO:0000313" key="11">
    <source>
        <dbReference type="Proteomes" id="UP000199136"/>
    </source>
</evidence>
<dbReference type="GO" id="GO:0003677">
    <property type="term" value="F:DNA binding"/>
    <property type="evidence" value="ECO:0007669"/>
    <property type="project" value="UniProtKB-KW"/>
</dbReference>
<dbReference type="InterPro" id="IPR014001">
    <property type="entry name" value="Helicase_ATP-bd"/>
</dbReference>
<dbReference type="OrthoDB" id="9763310at2"/>
<dbReference type="InterPro" id="IPR011545">
    <property type="entry name" value="DEAD/DEAH_box_helicase_dom"/>
</dbReference>
<sequence>MDSKVDIHELLKLKFGYDTFREGQEETIRAALSGKNTLVMLPTGTGKSICYQLTGYATNGTAIIVSPLISLMQDQVEQLKMNGEKRVVALNSLLSPNHKRQVLRQLHQFKFIYLSPEMLLQPQVLEALKTISISLFVIDEAHCISQWGMDFRPEYSSLGQIRKALGNPLTMALTATATPRVREEILTSLQLLPDDTHQILYSVNRPNISLGTIQCENHAHKNELVIEMVQKISKPGIIYFSSKKMADEIALLIRSQTSLAAESYHSSLETGDKIKIQHQFIQGAIDVICATSAFGMGINKNNIRFVFHYHLPASPEAYLQEIGRAGRDGQPSVALLFYEQGDHYIHQRFQEEALPSEDVIEMVYRDPSKLDLFPNEDSHKQLLSSFIELKRPLQEVKRQMELQRKVKQNQLYFMIHYIQSPECKRELLLHYFEETLTQKPEICCSSCGLDLEKYQTSEENQVNSHKEFKKEWQNTLNDLFLLENL</sequence>
<dbReference type="InterPro" id="IPR027417">
    <property type="entry name" value="P-loop_NTPase"/>
</dbReference>
<dbReference type="Pfam" id="PF00271">
    <property type="entry name" value="Helicase_C"/>
    <property type="match status" value="1"/>
</dbReference>
<dbReference type="NCBIfam" id="TIGR00614">
    <property type="entry name" value="recQ_fam"/>
    <property type="match status" value="1"/>
</dbReference>
<evidence type="ECO:0000256" key="1">
    <source>
        <dbReference type="ARBA" id="ARBA00022741"/>
    </source>
</evidence>
<dbReference type="GO" id="GO:0043138">
    <property type="term" value="F:3'-5' DNA helicase activity"/>
    <property type="evidence" value="ECO:0007669"/>
    <property type="project" value="TreeGrafter"/>
</dbReference>
<dbReference type="InterPro" id="IPR001650">
    <property type="entry name" value="Helicase_C-like"/>
</dbReference>
<evidence type="ECO:0000259" key="8">
    <source>
        <dbReference type="PROSITE" id="PS51192"/>
    </source>
</evidence>
<dbReference type="GO" id="GO:0009378">
    <property type="term" value="F:four-way junction helicase activity"/>
    <property type="evidence" value="ECO:0007669"/>
    <property type="project" value="TreeGrafter"/>
</dbReference>
<dbReference type="PANTHER" id="PTHR13710">
    <property type="entry name" value="DNA HELICASE RECQ FAMILY MEMBER"/>
    <property type="match status" value="1"/>
</dbReference>
<dbReference type="GO" id="GO:0030894">
    <property type="term" value="C:replisome"/>
    <property type="evidence" value="ECO:0007669"/>
    <property type="project" value="TreeGrafter"/>
</dbReference>
<evidence type="ECO:0000256" key="5">
    <source>
        <dbReference type="ARBA" id="ARBA00023125"/>
    </source>
</evidence>
<evidence type="ECO:0000256" key="6">
    <source>
        <dbReference type="ARBA" id="ARBA00044535"/>
    </source>
</evidence>
<dbReference type="PROSITE" id="PS51192">
    <property type="entry name" value="HELICASE_ATP_BIND_1"/>
    <property type="match status" value="1"/>
</dbReference>
<keyword evidence="3 10" id="KW-0347">Helicase</keyword>